<evidence type="ECO:0000256" key="3">
    <source>
        <dbReference type="ARBA" id="ARBA00022840"/>
    </source>
</evidence>
<reference evidence="7" key="1">
    <citation type="journal article" date="2023" name="Commun. Biol.">
        <title>Genome analysis of Parmales, the sister group of diatoms, reveals the evolutionary specialization of diatoms from phago-mixotrophs to photoautotrophs.</title>
        <authorList>
            <person name="Ban H."/>
            <person name="Sato S."/>
            <person name="Yoshikawa S."/>
            <person name="Yamada K."/>
            <person name="Nakamura Y."/>
            <person name="Ichinomiya M."/>
            <person name="Sato N."/>
            <person name="Blanc-Mathieu R."/>
            <person name="Endo H."/>
            <person name="Kuwata A."/>
            <person name="Ogata H."/>
        </authorList>
    </citation>
    <scope>NUCLEOTIDE SEQUENCE [LARGE SCALE GENOMIC DNA]</scope>
    <source>
        <strain evidence="7">NIES 3699</strain>
    </source>
</reference>
<dbReference type="AlphaFoldDB" id="A0A9W7BY87"/>
<organism evidence="6 7">
    <name type="scientific">Triparma verrucosa</name>
    <dbReference type="NCBI Taxonomy" id="1606542"/>
    <lineage>
        <taxon>Eukaryota</taxon>
        <taxon>Sar</taxon>
        <taxon>Stramenopiles</taxon>
        <taxon>Ochrophyta</taxon>
        <taxon>Bolidophyceae</taxon>
        <taxon>Parmales</taxon>
        <taxon>Triparmaceae</taxon>
        <taxon>Triparma</taxon>
    </lineage>
</organism>
<keyword evidence="7" id="KW-1185">Reference proteome</keyword>
<evidence type="ECO:0000313" key="7">
    <source>
        <dbReference type="Proteomes" id="UP001165160"/>
    </source>
</evidence>
<evidence type="ECO:0000259" key="5">
    <source>
        <dbReference type="PROSITE" id="PS50975"/>
    </source>
</evidence>
<dbReference type="GO" id="GO:0016874">
    <property type="term" value="F:ligase activity"/>
    <property type="evidence" value="ECO:0007669"/>
    <property type="project" value="UniProtKB-KW"/>
</dbReference>
<dbReference type="InterPro" id="IPR011761">
    <property type="entry name" value="ATP-grasp"/>
</dbReference>
<keyword evidence="2 4" id="KW-0547">Nucleotide-binding</keyword>
<gene>
    <name evidence="6" type="ORF">TrVE_jg8454</name>
</gene>
<accession>A0A9W7BY87</accession>
<keyword evidence="1" id="KW-0436">Ligase</keyword>
<keyword evidence="3 4" id="KW-0067">ATP-binding</keyword>
<dbReference type="PANTHER" id="PTHR43585">
    <property type="entry name" value="FUMIPYRROLE BIOSYNTHESIS PROTEIN C"/>
    <property type="match status" value="1"/>
</dbReference>
<feature type="domain" description="ATP-grasp" evidence="5">
    <location>
        <begin position="657"/>
        <end position="860"/>
    </location>
</feature>
<dbReference type="Gene3D" id="3.30.470.20">
    <property type="entry name" value="ATP-grasp fold, B domain"/>
    <property type="match status" value="2"/>
</dbReference>
<evidence type="ECO:0000256" key="4">
    <source>
        <dbReference type="PROSITE-ProRule" id="PRU00409"/>
    </source>
</evidence>
<comment type="caution">
    <text evidence="6">The sequence shown here is derived from an EMBL/GenBank/DDBJ whole genome shotgun (WGS) entry which is preliminary data.</text>
</comment>
<sequence length="963" mass="106160">MSALPPPAPPPAFRVISHERINSKDLLEGGFKPLRKAYSEPVRNLMDAAPRSKSSFLKLWAEKDSWSTLKKKGSFGHGSYASKVESKKNEGEELNRTFTPAVAVIDPFSSGALLAAEVVKRGYHCVRVLAEKNSPVANLVAADAGCQFDATIQHDNEATDQEAALQNTLSALSKLPWCVVAILPGAETGVLLADQLSSLHSNGATRSNPISLSPARRNKYIMGETIRKAGVRAVKQRICETWSDAEAFLNDWNPNPYKVIVKPNQSAGSDDVFLCNDMSSVKKGFDKINGAINGLGIRNEGVLLQEFLSGKEYVVDSVSRDGVHKVTAIWEYDKREVNGQFNVYFGMKLIPDSSEKTNQMVAYQRSVLDAVGIVNGPAHAEIMWTATGPCLVEVGGRCHGGEGTWRDIANKCVGYNQITTTLDAYLEEGRFMALPSSPSKLRKFGREAFIVARESGVVRTCPGFGEIRSMRSFLSEEIMQEDNNFMPVTIDCFTRPAAFQLLHDEEAVVERDYLRIRELEESGMWDFSVKCLTKPEAGAVVVVDPFSSGAQLAAKVVKLGYKLIMLFSEVDSPVAALVQSGTDLRGETIQHDDKNPDAIESFEATVTKLKALPYPIIAILPGAETGVLLADKLADKFETRTNPLYLSNARRNKYIMGETIRRAGVRAVKQTIVSDWEAAQKFLKEWNPSPYKVIVKPNQSAGSDDVFLCNSEEEVKAGFDKINGAINGLGVVNEGVLLQEFLEGKEYVVDSVSRDGVHKVTAIWEYDKREVNGQFNVYFGMRLRAVETDLERQIVQYQRSVLEALEIKNGPAHAEVMMTATGPCLVEVGSRCHGGEGTWQPIADGCLGYNQIDVALDSYIRPDDFDKIPAMSTKLQRYGREVFLVARENGKIKATPGIDAIMSLKSFVKCEMCVQPGDELKKTVDCFTRPGAVQLIHDDPAVVEADYQTLRKLEVDGMFELEQ</sequence>
<dbReference type="NCBIfam" id="NF005543">
    <property type="entry name" value="PRK07206.1"/>
    <property type="match status" value="2"/>
</dbReference>
<dbReference type="EMBL" id="BRXX01000221">
    <property type="protein sequence ID" value="GMH98586.1"/>
    <property type="molecule type" value="Genomic_DNA"/>
</dbReference>
<name>A0A9W7BY87_9STRA</name>
<dbReference type="InterPro" id="IPR052032">
    <property type="entry name" value="ATP-dep_AA_Ligase"/>
</dbReference>
<dbReference type="Pfam" id="PF13535">
    <property type="entry name" value="ATP-grasp_4"/>
    <property type="match status" value="2"/>
</dbReference>
<dbReference type="PANTHER" id="PTHR43585:SF2">
    <property type="entry name" value="ATP-GRASP ENZYME FSQD"/>
    <property type="match status" value="1"/>
</dbReference>
<feature type="domain" description="ATP-grasp" evidence="5">
    <location>
        <begin position="223"/>
        <end position="426"/>
    </location>
</feature>
<dbReference type="Proteomes" id="UP001165160">
    <property type="component" value="Unassembled WGS sequence"/>
</dbReference>
<dbReference type="SUPFAM" id="SSF56059">
    <property type="entry name" value="Glutathione synthetase ATP-binding domain-like"/>
    <property type="match status" value="2"/>
</dbReference>
<evidence type="ECO:0000256" key="1">
    <source>
        <dbReference type="ARBA" id="ARBA00022598"/>
    </source>
</evidence>
<dbReference type="PROSITE" id="PS50975">
    <property type="entry name" value="ATP_GRASP"/>
    <property type="match status" value="2"/>
</dbReference>
<evidence type="ECO:0000256" key="2">
    <source>
        <dbReference type="ARBA" id="ARBA00022741"/>
    </source>
</evidence>
<dbReference type="GO" id="GO:0005524">
    <property type="term" value="F:ATP binding"/>
    <property type="evidence" value="ECO:0007669"/>
    <property type="project" value="UniProtKB-UniRule"/>
</dbReference>
<dbReference type="GO" id="GO:0046872">
    <property type="term" value="F:metal ion binding"/>
    <property type="evidence" value="ECO:0007669"/>
    <property type="project" value="InterPro"/>
</dbReference>
<proteinExistence type="predicted"/>
<protein>
    <recommendedName>
        <fullName evidence="5">ATP-grasp domain-containing protein</fullName>
    </recommendedName>
</protein>
<evidence type="ECO:0000313" key="6">
    <source>
        <dbReference type="EMBL" id="GMH98586.1"/>
    </source>
</evidence>